<dbReference type="AlphaFoldDB" id="D4F1R3"/>
<name>D4F1R3_EDWTA</name>
<evidence type="ECO:0000313" key="2">
    <source>
        <dbReference type="Proteomes" id="UP000003692"/>
    </source>
</evidence>
<proteinExistence type="predicted"/>
<comment type="caution">
    <text evidence="1">The sequence shown here is derived from an EMBL/GenBank/DDBJ whole genome shotgun (WGS) entry which is preliminary data.</text>
</comment>
<sequence length="42" mass="4915">MLPSERCHRLRMAAPCLGACLRVRRKPRYSVEDENDKTDRAL</sequence>
<dbReference type="HOGENOM" id="CLU_3250709_0_0_6"/>
<organism evidence="1 2">
    <name type="scientific">Edwardsiella tarda ATCC 23685</name>
    <dbReference type="NCBI Taxonomy" id="500638"/>
    <lineage>
        <taxon>Bacteria</taxon>
        <taxon>Pseudomonadati</taxon>
        <taxon>Pseudomonadota</taxon>
        <taxon>Gammaproteobacteria</taxon>
        <taxon>Enterobacterales</taxon>
        <taxon>Hafniaceae</taxon>
        <taxon>Edwardsiella</taxon>
    </lineage>
</organism>
<reference evidence="1 2" key="1">
    <citation type="submission" date="2010-02" db="EMBL/GenBank/DDBJ databases">
        <authorList>
            <person name="Weinstock G."/>
            <person name="Sodergren E."/>
            <person name="Clifton S."/>
            <person name="Fulton L."/>
            <person name="Fulton B."/>
            <person name="Courtney L."/>
            <person name="Fronick C."/>
            <person name="Harrison M."/>
            <person name="Strong C."/>
            <person name="Farmer C."/>
            <person name="Delahaunty K."/>
            <person name="Markovic C."/>
            <person name="Hall O."/>
            <person name="Minx P."/>
            <person name="Tomlinson C."/>
            <person name="Mitreva M."/>
            <person name="Nelson J."/>
            <person name="Hou S."/>
            <person name="Wollam A."/>
            <person name="Pepin K.H."/>
            <person name="Johnson M."/>
            <person name="Bhonagiri V."/>
            <person name="Zhang X."/>
            <person name="Suruliraj S."/>
            <person name="Warren W."/>
            <person name="Chinwalla A."/>
            <person name="Mardis E.R."/>
            <person name="Wilson R.K."/>
        </authorList>
    </citation>
    <scope>NUCLEOTIDE SEQUENCE [LARGE SCALE GENOMIC DNA]</scope>
    <source>
        <strain evidence="1 2">ATCC 23685</strain>
    </source>
</reference>
<dbReference type="Proteomes" id="UP000003692">
    <property type="component" value="Unassembled WGS sequence"/>
</dbReference>
<gene>
    <name evidence="1" type="ORF">EDWATA_00656</name>
</gene>
<dbReference type="EMBL" id="ADGK01000025">
    <property type="protein sequence ID" value="EFE24295.1"/>
    <property type="molecule type" value="Genomic_DNA"/>
</dbReference>
<evidence type="ECO:0000313" key="1">
    <source>
        <dbReference type="EMBL" id="EFE24295.1"/>
    </source>
</evidence>
<protein>
    <submittedName>
        <fullName evidence="1">Uncharacterized protein</fullName>
    </submittedName>
</protein>
<accession>D4F1R3</accession>